<dbReference type="EMBL" id="JACASV010000049">
    <property type="protein sequence ID" value="NWJ43737.1"/>
    <property type="molecule type" value="Genomic_DNA"/>
</dbReference>
<dbReference type="GO" id="GO:0016787">
    <property type="term" value="F:hydrolase activity"/>
    <property type="evidence" value="ECO:0007669"/>
    <property type="project" value="UniProtKB-ARBA"/>
</dbReference>
<name>A0A7K4MR54_9ARCH</name>
<accession>A0A7K4MR54</accession>
<dbReference type="Gene3D" id="3.40.720.10">
    <property type="entry name" value="Alkaline Phosphatase, subunit A"/>
    <property type="match status" value="1"/>
</dbReference>
<dbReference type="PANTHER" id="PTHR10151:SF120">
    <property type="entry name" value="BIS(5'-ADENOSYL)-TRIPHOSPHATASE"/>
    <property type="match status" value="1"/>
</dbReference>
<gene>
    <name evidence="1" type="ORF">HX837_06000</name>
</gene>
<reference evidence="1 2" key="1">
    <citation type="journal article" date="2019" name="Environ. Microbiol.">
        <title>Genomics insights into ecotype formation of ammonia-oxidizing archaea in the deep ocean.</title>
        <authorList>
            <person name="Wang Y."/>
            <person name="Huang J.M."/>
            <person name="Cui G.J."/>
            <person name="Nunoura T."/>
            <person name="Takaki Y."/>
            <person name="Li W.L."/>
            <person name="Li J."/>
            <person name="Gao Z.M."/>
            <person name="Takai K."/>
            <person name="Zhang A.Q."/>
            <person name="Stepanauskas R."/>
        </authorList>
    </citation>
    <scope>NUCLEOTIDE SEQUENCE [LARGE SCALE GENOMIC DNA]</scope>
    <source>
        <strain evidence="1 2">L15b</strain>
    </source>
</reference>
<dbReference type="InterPro" id="IPR002591">
    <property type="entry name" value="Phosphodiest/P_Trfase"/>
</dbReference>
<dbReference type="AlphaFoldDB" id="A0A7K4MR54"/>
<comment type="caution">
    <text evidence="1">The sequence shown here is derived from an EMBL/GenBank/DDBJ whole genome shotgun (WGS) entry which is preliminary data.</text>
</comment>
<evidence type="ECO:0000313" key="1">
    <source>
        <dbReference type="EMBL" id="NWJ43737.1"/>
    </source>
</evidence>
<protein>
    <submittedName>
        <fullName evidence="1">Alkaline phosphatase family protein</fullName>
    </submittedName>
</protein>
<dbReference type="CDD" id="cd16018">
    <property type="entry name" value="Enpp"/>
    <property type="match status" value="1"/>
</dbReference>
<dbReference type="PANTHER" id="PTHR10151">
    <property type="entry name" value="ECTONUCLEOTIDE PYROPHOSPHATASE/PHOSPHODIESTERASE"/>
    <property type="match status" value="1"/>
</dbReference>
<proteinExistence type="predicted"/>
<organism evidence="1 2">
    <name type="scientific">Marine Group I thaumarchaeote</name>
    <dbReference type="NCBI Taxonomy" id="2511932"/>
    <lineage>
        <taxon>Archaea</taxon>
        <taxon>Nitrososphaerota</taxon>
        <taxon>Marine Group I</taxon>
    </lineage>
</organism>
<dbReference type="Gene3D" id="3.30.1360.180">
    <property type="match status" value="1"/>
</dbReference>
<dbReference type="SUPFAM" id="SSF53649">
    <property type="entry name" value="Alkaline phosphatase-like"/>
    <property type="match status" value="1"/>
</dbReference>
<dbReference type="Proteomes" id="UP000523105">
    <property type="component" value="Unassembled WGS sequence"/>
</dbReference>
<sequence length="386" mass="44507">MVSFDGFRYDFTTMADTPNFDRLELEGVKADALIPVFPSLTFPNHYSIATGAYSGTHNITGNSFYDKEFREKYSLYDRNKVRDPKFYKSEPIWVTAERQGVKAASFYWVGSEAPIKGYSPSIFKYYDGSVPFKARIDSVISWFNLSKEKRPHLVMLYFSEPDHTGHDWGVNTPEIVNTIEEMDNLLGYLLQNLESLEIFSNLNLIIVSDHGMTNVSKERRIVLDDYISRLGDLYLNGRDVHVQIDLKKGNKRYGKTLFKELQKIPHCKVWKKNNIPERFHFNNNNTGEFLLLADEGWLITTQSDMDEDEFTLGGMHGYDPQLPNMHGIFYALGADIKSNLQIPAFENIHIYPMICNLLDIEPYSGKKDSHEGDLQILNHILIEKNE</sequence>
<dbReference type="Pfam" id="PF01663">
    <property type="entry name" value="Phosphodiest"/>
    <property type="match status" value="1"/>
</dbReference>
<dbReference type="InterPro" id="IPR017850">
    <property type="entry name" value="Alkaline_phosphatase_core_sf"/>
</dbReference>
<evidence type="ECO:0000313" key="2">
    <source>
        <dbReference type="Proteomes" id="UP000523105"/>
    </source>
</evidence>